<dbReference type="AlphaFoldDB" id="A0A9P6EJQ7"/>
<dbReference type="EMBL" id="MU157843">
    <property type="protein sequence ID" value="KAF9529914.1"/>
    <property type="molecule type" value="Genomic_DNA"/>
</dbReference>
<keyword evidence="1" id="KW-0472">Membrane</keyword>
<protein>
    <submittedName>
        <fullName evidence="2">Uncharacterized protein</fullName>
    </submittedName>
</protein>
<name>A0A9P6EJQ7_9AGAR</name>
<proteinExistence type="predicted"/>
<evidence type="ECO:0000313" key="2">
    <source>
        <dbReference type="EMBL" id="KAF9529914.1"/>
    </source>
</evidence>
<keyword evidence="1" id="KW-1133">Transmembrane helix</keyword>
<comment type="caution">
    <text evidence="2">The sequence shown here is derived from an EMBL/GenBank/DDBJ whole genome shotgun (WGS) entry which is preliminary data.</text>
</comment>
<accession>A0A9P6EJQ7</accession>
<keyword evidence="1" id="KW-0812">Transmembrane</keyword>
<evidence type="ECO:0000256" key="1">
    <source>
        <dbReference type="SAM" id="Phobius"/>
    </source>
</evidence>
<dbReference type="Proteomes" id="UP000807306">
    <property type="component" value="Unassembled WGS sequence"/>
</dbReference>
<sequence>MKRLRFLSLVYLTYLYLFSVGLQSWRGNQSKAWGVYSSLLTLTSPYPIIHRGIFISCRSSKRRSIVWGRSFSQDPLGASIEPIRNFQGKSAQR</sequence>
<reference evidence="2" key="1">
    <citation type="submission" date="2020-11" db="EMBL/GenBank/DDBJ databases">
        <authorList>
            <consortium name="DOE Joint Genome Institute"/>
            <person name="Ahrendt S."/>
            <person name="Riley R."/>
            <person name="Andreopoulos W."/>
            <person name="Labutti K."/>
            <person name="Pangilinan J."/>
            <person name="Ruiz-Duenas F.J."/>
            <person name="Barrasa J.M."/>
            <person name="Sanchez-Garcia M."/>
            <person name="Camarero S."/>
            <person name="Miyauchi S."/>
            <person name="Serrano A."/>
            <person name="Linde D."/>
            <person name="Babiker R."/>
            <person name="Drula E."/>
            <person name="Ayuso-Fernandez I."/>
            <person name="Pacheco R."/>
            <person name="Padilla G."/>
            <person name="Ferreira P."/>
            <person name="Barriuso J."/>
            <person name="Kellner H."/>
            <person name="Castanera R."/>
            <person name="Alfaro M."/>
            <person name="Ramirez L."/>
            <person name="Pisabarro A.G."/>
            <person name="Kuo A."/>
            <person name="Tritt A."/>
            <person name="Lipzen A."/>
            <person name="He G."/>
            <person name="Yan M."/>
            <person name="Ng V."/>
            <person name="Cullen D."/>
            <person name="Martin F."/>
            <person name="Rosso M.-N."/>
            <person name="Henrissat B."/>
            <person name="Hibbett D."/>
            <person name="Martinez A.T."/>
            <person name="Grigoriev I.V."/>
        </authorList>
    </citation>
    <scope>NUCLEOTIDE SEQUENCE</scope>
    <source>
        <strain evidence="2">CBS 506.95</strain>
    </source>
</reference>
<gene>
    <name evidence="2" type="ORF">CPB83DRAFT_242255</name>
</gene>
<organism evidence="2 3">
    <name type="scientific">Crepidotus variabilis</name>
    <dbReference type="NCBI Taxonomy" id="179855"/>
    <lineage>
        <taxon>Eukaryota</taxon>
        <taxon>Fungi</taxon>
        <taxon>Dikarya</taxon>
        <taxon>Basidiomycota</taxon>
        <taxon>Agaricomycotina</taxon>
        <taxon>Agaricomycetes</taxon>
        <taxon>Agaricomycetidae</taxon>
        <taxon>Agaricales</taxon>
        <taxon>Agaricineae</taxon>
        <taxon>Crepidotaceae</taxon>
        <taxon>Crepidotus</taxon>
    </lineage>
</organism>
<keyword evidence="3" id="KW-1185">Reference proteome</keyword>
<feature type="transmembrane region" description="Helical" evidence="1">
    <location>
        <begin position="33"/>
        <end position="54"/>
    </location>
</feature>
<evidence type="ECO:0000313" key="3">
    <source>
        <dbReference type="Proteomes" id="UP000807306"/>
    </source>
</evidence>